<dbReference type="Proteomes" id="UP000271590">
    <property type="component" value="Unassembled WGS sequence"/>
</dbReference>
<keyword evidence="7 8" id="KW-0472">Membrane</keyword>
<dbReference type="Pfam" id="PF07690">
    <property type="entry name" value="MFS_1"/>
    <property type="match status" value="1"/>
</dbReference>
<keyword evidence="4" id="KW-1003">Cell membrane</keyword>
<dbReference type="InterPro" id="IPR001958">
    <property type="entry name" value="Tet-R_TetA/multi-R_MdtG-like"/>
</dbReference>
<dbReference type="InterPro" id="IPR050189">
    <property type="entry name" value="MFS_Efflux_Transporters"/>
</dbReference>
<name>A0A3P3EGM9_9BURK</name>
<dbReference type="PANTHER" id="PTHR43124">
    <property type="entry name" value="PURINE EFFLUX PUMP PBUE"/>
    <property type="match status" value="1"/>
</dbReference>
<reference evidence="10 11" key="1">
    <citation type="submission" date="2018-11" db="EMBL/GenBank/DDBJ databases">
        <title>The genome of Variovorax sp T529.</title>
        <authorList>
            <person name="Gao J."/>
        </authorList>
    </citation>
    <scope>NUCLEOTIDE SEQUENCE [LARGE SCALE GENOMIC DNA]</scope>
    <source>
        <strain evidence="10 11">T529</strain>
    </source>
</reference>
<feature type="domain" description="Major facilitator superfamily (MFS) profile" evidence="9">
    <location>
        <begin position="10"/>
        <end position="393"/>
    </location>
</feature>
<evidence type="ECO:0000256" key="3">
    <source>
        <dbReference type="ARBA" id="ARBA00007520"/>
    </source>
</evidence>
<feature type="transmembrane region" description="Helical" evidence="8">
    <location>
        <begin position="276"/>
        <end position="297"/>
    </location>
</feature>
<dbReference type="AlphaFoldDB" id="A0A3P3EGM9"/>
<dbReference type="InterPro" id="IPR005829">
    <property type="entry name" value="Sugar_transporter_CS"/>
</dbReference>
<comment type="similarity">
    <text evidence="3">Belongs to the major facilitator superfamily. TCR/Tet family.</text>
</comment>
<dbReference type="SUPFAM" id="SSF103473">
    <property type="entry name" value="MFS general substrate transporter"/>
    <property type="match status" value="1"/>
</dbReference>
<dbReference type="InterPro" id="IPR011701">
    <property type="entry name" value="MFS"/>
</dbReference>
<dbReference type="InterPro" id="IPR020846">
    <property type="entry name" value="MFS_dom"/>
</dbReference>
<evidence type="ECO:0000313" key="10">
    <source>
        <dbReference type="EMBL" id="RRH85559.1"/>
    </source>
</evidence>
<gene>
    <name evidence="10" type="ORF">EH244_22755</name>
</gene>
<evidence type="ECO:0000259" key="9">
    <source>
        <dbReference type="PROSITE" id="PS50850"/>
    </source>
</evidence>
<dbReference type="Gene3D" id="1.20.1720.10">
    <property type="entry name" value="Multidrug resistance protein D"/>
    <property type="match status" value="1"/>
</dbReference>
<dbReference type="EMBL" id="RQXU01000016">
    <property type="protein sequence ID" value="RRH85559.1"/>
    <property type="molecule type" value="Genomic_DNA"/>
</dbReference>
<evidence type="ECO:0000256" key="7">
    <source>
        <dbReference type="ARBA" id="ARBA00023136"/>
    </source>
</evidence>
<comment type="subcellular location">
    <subcellularLocation>
        <location evidence="2">Cell membrane</location>
        <topology evidence="2">Multi-pass membrane protein</topology>
    </subcellularLocation>
</comment>
<dbReference type="PANTHER" id="PTHR43124:SF3">
    <property type="entry name" value="CHLORAMPHENICOL EFFLUX PUMP RV0191"/>
    <property type="match status" value="1"/>
</dbReference>
<evidence type="ECO:0000313" key="11">
    <source>
        <dbReference type="Proteomes" id="UP000271590"/>
    </source>
</evidence>
<dbReference type="PROSITE" id="PS00216">
    <property type="entry name" value="SUGAR_TRANSPORT_1"/>
    <property type="match status" value="1"/>
</dbReference>
<dbReference type="GO" id="GO:0005886">
    <property type="term" value="C:plasma membrane"/>
    <property type="evidence" value="ECO:0007669"/>
    <property type="project" value="UniProtKB-SubCell"/>
</dbReference>
<evidence type="ECO:0000256" key="2">
    <source>
        <dbReference type="ARBA" id="ARBA00004651"/>
    </source>
</evidence>
<dbReference type="PROSITE" id="PS50850">
    <property type="entry name" value="MFS"/>
    <property type="match status" value="1"/>
</dbReference>
<organism evidence="10 11">
    <name type="scientific">Variovorax beijingensis</name>
    <dbReference type="NCBI Taxonomy" id="2496117"/>
    <lineage>
        <taxon>Bacteria</taxon>
        <taxon>Pseudomonadati</taxon>
        <taxon>Pseudomonadota</taxon>
        <taxon>Betaproteobacteria</taxon>
        <taxon>Burkholderiales</taxon>
        <taxon>Comamonadaceae</taxon>
        <taxon>Variovorax</taxon>
    </lineage>
</organism>
<keyword evidence="6 8" id="KW-1133">Transmembrane helix</keyword>
<feature type="transmembrane region" description="Helical" evidence="8">
    <location>
        <begin position="368"/>
        <end position="389"/>
    </location>
</feature>
<keyword evidence="5 8" id="KW-0812">Transmembrane</keyword>
<feature type="transmembrane region" description="Helical" evidence="8">
    <location>
        <begin position="210"/>
        <end position="234"/>
    </location>
</feature>
<feature type="transmembrane region" description="Helical" evidence="8">
    <location>
        <begin position="12"/>
        <end position="32"/>
    </location>
</feature>
<comment type="caution">
    <text evidence="10">The sequence shown here is derived from an EMBL/GenBank/DDBJ whole genome shotgun (WGS) entry which is preliminary data.</text>
</comment>
<dbReference type="RefSeq" id="WP_124960597.1">
    <property type="nucleotide sequence ID" value="NZ_RQXU01000016.1"/>
</dbReference>
<evidence type="ECO:0000256" key="1">
    <source>
        <dbReference type="ARBA" id="ARBA00003279"/>
    </source>
</evidence>
<evidence type="ECO:0000256" key="8">
    <source>
        <dbReference type="SAM" id="Phobius"/>
    </source>
</evidence>
<evidence type="ECO:0000256" key="4">
    <source>
        <dbReference type="ARBA" id="ARBA00022475"/>
    </source>
</evidence>
<feature type="transmembrane region" description="Helical" evidence="8">
    <location>
        <begin position="161"/>
        <end position="183"/>
    </location>
</feature>
<accession>A0A3P3EGM9</accession>
<feature type="transmembrane region" description="Helical" evidence="8">
    <location>
        <begin position="334"/>
        <end position="356"/>
    </location>
</feature>
<dbReference type="InterPro" id="IPR036259">
    <property type="entry name" value="MFS_trans_sf"/>
</dbReference>
<feature type="transmembrane region" description="Helical" evidence="8">
    <location>
        <begin position="133"/>
        <end position="155"/>
    </location>
</feature>
<evidence type="ECO:0000256" key="5">
    <source>
        <dbReference type="ARBA" id="ARBA00022692"/>
    </source>
</evidence>
<feature type="transmembrane region" description="Helical" evidence="8">
    <location>
        <begin position="76"/>
        <end position="95"/>
    </location>
</feature>
<dbReference type="GO" id="GO:0022857">
    <property type="term" value="F:transmembrane transporter activity"/>
    <property type="evidence" value="ECO:0007669"/>
    <property type="project" value="InterPro"/>
</dbReference>
<dbReference type="PRINTS" id="PR01035">
    <property type="entry name" value="TCRTETA"/>
</dbReference>
<protein>
    <submittedName>
        <fullName evidence="10">MFS transporter</fullName>
    </submittedName>
</protein>
<sequence>MYSQAQEAPPLSVLIALSALAVLPVNMFAPSLPSIARDFDVEFVVVNVAIAGYAVATALTHLIAGALSDRFGRKPVALVAMAMFTAASIGCSLAADSRTFLLCRLLQGAVIAGYAVSLASIRDTSDERAAASRIGYVASAWAVAPMIGPVLGGVLDSRFGWRANFIAFALLGIVGLYLVAFHLPETNRHPSRSVVLQFRGYGELLRSTRFCAYALCMALALGTLYVFLGGAPLVAAQRGDTSGTALGFYMGMVPAGFIIGSYVVGHASSRRSSTELIFAGRILTCSGLLIGLGLVFAGVTHPLAFFGPCVSVGLGNGLTMPAANARVLSIHPGLAGTASGLAAALTVIGAGIIAFASGLVVDASNARAAVLGAMLTTSLLSLAAAAFIAHAEKTDGVGQA</sequence>
<feature type="transmembrane region" description="Helical" evidence="8">
    <location>
        <begin position="44"/>
        <end position="64"/>
    </location>
</feature>
<proteinExistence type="inferred from homology"/>
<comment type="function">
    <text evidence="1">Resistance to tetracycline by an active tetracycline efflux. This is an energy-dependent process that decreases the accumulation of the antibiotic in whole cells. This protein functions as a metal-tetracycline/H(+) antiporter.</text>
</comment>
<evidence type="ECO:0000256" key="6">
    <source>
        <dbReference type="ARBA" id="ARBA00022989"/>
    </source>
</evidence>
<feature type="transmembrane region" description="Helical" evidence="8">
    <location>
        <begin position="246"/>
        <end position="264"/>
    </location>
</feature>